<sequence length="290" mass="31073">MPTYSSNRPERRAVAQSLRRLVPVSIAVSDALGATAPSGILERDESRRINEASRLVQLHHAVATDHLAAFAGLLNLPGSHGPSVAAVERSLLETWGRIWWILGAHTALAAEYRARAMIVAELEAGDRRGIQMLSAESISDAIARASRARDEIPPIEPSESVPGPTSLVTNFLQQSGVAPRDFRAVYSHLSGVSHGESVFTESLTELPGLAAVRTPVIVLPSDNLGKYSATVWGATLIGTSRLMGTWGLDSGIRDAFIQKATEVGAQLDSGDPPTTRSSTSNSARRRTKRR</sequence>
<gene>
    <name evidence="2" type="ORF">GCM10017584_09310</name>
</gene>
<evidence type="ECO:0000313" key="2">
    <source>
        <dbReference type="EMBL" id="GLJ75357.1"/>
    </source>
</evidence>
<evidence type="ECO:0000313" key="3">
    <source>
        <dbReference type="Proteomes" id="UP001142372"/>
    </source>
</evidence>
<keyword evidence="3" id="KW-1185">Reference proteome</keyword>
<proteinExistence type="predicted"/>
<accession>A0A9W6H8L0</accession>
<protein>
    <submittedName>
        <fullName evidence="2">Uncharacterized protein</fullName>
    </submittedName>
</protein>
<feature type="region of interest" description="Disordered" evidence="1">
    <location>
        <begin position="263"/>
        <end position="290"/>
    </location>
</feature>
<evidence type="ECO:0000256" key="1">
    <source>
        <dbReference type="SAM" id="MobiDB-lite"/>
    </source>
</evidence>
<dbReference type="EMBL" id="BSEN01000003">
    <property type="protein sequence ID" value="GLJ75357.1"/>
    <property type="molecule type" value="Genomic_DNA"/>
</dbReference>
<dbReference type="AlphaFoldDB" id="A0A9W6H8L0"/>
<name>A0A9W6H8L0_9MICO</name>
<reference evidence="2" key="2">
    <citation type="submission" date="2023-01" db="EMBL/GenBank/DDBJ databases">
        <authorList>
            <person name="Sun Q."/>
            <person name="Evtushenko L."/>
        </authorList>
    </citation>
    <scope>NUCLEOTIDE SEQUENCE</scope>
    <source>
        <strain evidence="2">VKM Ac-1401</strain>
    </source>
</reference>
<dbReference type="Proteomes" id="UP001142372">
    <property type="component" value="Unassembled WGS sequence"/>
</dbReference>
<reference evidence="2" key="1">
    <citation type="journal article" date="2014" name="Int. J. Syst. Evol. Microbiol.">
        <title>Complete genome sequence of Corynebacterium casei LMG S-19264T (=DSM 44701T), isolated from a smear-ripened cheese.</title>
        <authorList>
            <consortium name="US DOE Joint Genome Institute (JGI-PGF)"/>
            <person name="Walter F."/>
            <person name="Albersmeier A."/>
            <person name="Kalinowski J."/>
            <person name="Ruckert C."/>
        </authorList>
    </citation>
    <scope>NUCLEOTIDE SEQUENCE</scope>
    <source>
        <strain evidence="2">VKM Ac-1401</strain>
    </source>
</reference>
<organism evidence="2 3">
    <name type="scientific">Leifsonia poae</name>
    <dbReference type="NCBI Taxonomy" id="110933"/>
    <lineage>
        <taxon>Bacteria</taxon>
        <taxon>Bacillati</taxon>
        <taxon>Actinomycetota</taxon>
        <taxon>Actinomycetes</taxon>
        <taxon>Micrococcales</taxon>
        <taxon>Microbacteriaceae</taxon>
        <taxon>Leifsonia</taxon>
    </lineage>
</organism>
<comment type="caution">
    <text evidence="2">The sequence shown here is derived from an EMBL/GenBank/DDBJ whole genome shotgun (WGS) entry which is preliminary data.</text>
</comment>